<feature type="compositionally biased region" description="Low complexity" evidence="1">
    <location>
        <begin position="104"/>
        <end position="117"/>
    </location>
</feature>
<dbReference type="GeneID" id="92074451"/>
<evidence type="ECO:0000256" key="1">
    <source>
        <dbReference type="SAM" id="MobiDB-lite"/>
    </source>
</evidence>
<dbReference type="EMBL" id="JAQQWE010000004">
    <property type="protein sequence ID" value="KAK7955945.1"/>
    <property type="molecule type" value="Genomic_DNA"/>
</dbReference>
<gene>
    <name evidence="2" type="ORF">PG986_005167</name>
</gene>
<feature type="region of interest" description="Disordered" evidence="1">
    <location>
        <begin position="234"/>
        <end position="294"/>
    </location>
</feature>
<comment type="caution">
    <text evidence="2">The sequence shown here is derived from an EMBL/GenBank/DDBJ whole genome shotgun (WGS) entry which is preliminary data.</text>
</comment>
<dbReference type="RefSeq" id="XP_066701251.1">
    <property type="nucleotide sequence ID" value="XM_066841389.1"/>
</dbReference>
<dbReference type="Proteomes" id="UP001391051">
    <property type="component" value="Unassembled WGS sequence"/>
</dbReference>
<name>A0ABR1QH28_9PEZI</name>
<proteinExistence type="predicted"/>
<protein>
    <submittedName>
        <fullName evidence="2">Uncharacterized protein</fullName>
    </submittedName>
</protein>
<reference evidence="2 3" key="1">
    <citation type="submission" date="2023-01" db="EMBL/GenBank/DDBJ databases">
        <title>Analysis of 21 Apiospora genomes using comparative genomics revels a genus with tremendous synthesis potential of carbohydrate active enzymes and secondary metabolites.</title>
        <authorList>
            <person name="Sorensen T."/>
        </authorList>
    </citation>
    <scope>NUCLEOTIDE SEQUENCE [LARGE SCALE GENOMIC DNA]</scope>
    <source>
        <strain evidence="2 3">CBS 24483</strain>
    </source>
</reference>
<accession>A0ABR1QH28</accession>
<sequence length="341" mass="37458">MSYPPYPYQRKPYTYRQVPYLPVTHYGGGWGNGAAAAGFAPYPGYYVAPAVGPAIAARPRGRPPLSTEEKLRYMKHRLIKDKPADRHMEDGHPEATIEAKKPTPDAAPDVPPAAERLQPPPALPPAIATPNNEPQAAPLPQDETATVITPMKELHYPAKLHRQRIQKLHARNDKESRSPRTVFVIIHEVDGCNRDVQISSSLKDAIHEVLRIMARYHPGTFKLTPLRRIGGSAAAAATASSDENPEKTDGGGVKDEGDEDSINSSPDIEPNTGGDNATANNNGEAAEESPERERRFVYKGNWKFTHASTLKLEAKDGNMSVRVSCALKNVRQEKKNTKKVM</sequence>
<organism evidence="2 3">
    <name type="scientific">Apiospora aurea</name>
    <dbReference type="NCBI Taxonomy" id="335848"/>
    <lineage>
        <taxon>Eukaryota</taxon>
        <taxon>Fungi</taxon>
        <taxon>Dikarya</taxon>
        <taxon>Ascomycota</taxon>
        <taxon>Pezizomycotina</taxon>
        <taxon>Sordariomycetes</taxon>
        <taxon>Xylariomycetidae</taxon>
        <taxon>Amphisphaeriales</taxon>
        <taxon>Apiosporaceae</taxon>
        <taxon>Apiospora</taxon>
    </lineage>
</organism>
<keyword evidence="3" id="KW-1185">Reference proteome</keyword>
<feature type="compositionally biased region" description="Basic and acidic residues" evidence="1">
    <location>
        <begin position="84"/>
        <end position="103"/>
    </location>
</feature>
<feature type="region of interest" description="Disordered" evidence="1">
    <location>
        <begin position="84"/>
        <end position="139"/>
    </location>
</feature>
<feature type="compositionally biased region" description="Basic and acidic residues" evidence="1">
    <location>
        <begin position="244"/>
        <end position="255"/>
    </location>
</feature>
<feature type="compositionally biased region" description="Low complexity" evidence="1">
    <location>
        <begin position="271"/>
        <end position="284"/>
    </location>
</feature>
<evidence type="ECO:0000313" key="2">
    <source>
        <dbReference type="EMBL" id="KAK7955945.1"/>
    </source>
</evidence>
<evidence type="ECO:0000313" key="3">
    <source>
        <dbReference type="Proteomes" id="UP001391051"/>
    </source>
</evidence>